<evidence type="ECO:0000256" key="9">
    <source>
        <dbReference type="ARBA" id="ARBA00023052"/>
    </source>
</evidence>
<evidence type="ECO:0000256" key="2">
    <source>
        <dbReference type="ARBA" id="ARBA00001964"/>
    </source>
</evidence>
<keyword evidence="8" id="KW-0460">Magnesium</keyword>
<evidence type="ECO:0000256" key="5">
    <source>
        <dbReference type="ARBA" id="ARBA00020054"/>
    </source>
</evidence>
<dbReference type="SUPFAM" id="SSF52467">
    <property type="entry name" value="DHS-like NAD/FAD-binding domain"/>
    <property type="match status" value="1"/>
</dbReference>
<feature type="domain" description="Thiamine pyrophosphate enzyme N-terminal TPP-binding" evidence="15">
    <location>
        <begin position="20"/>
        <end position="125"/>
    </location>
</feature>
<comment type="similarity">
    <text evidence="4 11">Belongs to the TPP enzyme family.</text>
</comment>
<dbReference type="InterPro" id="IPR029061">
    <property type="entry name" value="THDP-binding"/>
</dbReference>
<name>A0ABQ4ENU7_9ACTN</name>
<dbReference type="InterPro" id="IPR012110">
    <property type="entry name" value="PDC/IPDC-like"/>
</dbReference>
<protein>
    <recommendedName>
        <fullName evidence="5">Alpha-keto-acid decarboxylase</fullName>
    </recommendedName>
</protein>
<evidence type="ECO:0000256" key="6">
    <source>
        <dbReference type="ARBA" id="ARBA00022723"/>
    </source>
</evidence>
<comment type="caution">
    <text evidence="16">The sequence shown here is derived from an EMBL/GenBank/DDBJ whole genome shotgun (WGS) entry which is preliminary data.</text>
</comment>
<evidence type="ECO:0000259" key="13">
    <source>
        <dbReference type="Pfam" id="PF00205"/>
    </source>
</evidence>
<dbReference type="Pfam" id="PF02776">
    <property type="entry name" value="TPP_enzyme_N"/>
    <property type="match status" value="1"/>
</dbReference>
<feature type="domain" description="Thiamine pyrophosphate enzyme TPP-binding" evidence="14">
    <location>
        <begin position="419"/>
        <end position="488"/>
    </location>
</feature>
<dbReference type="InterPro" id="IPR047213">
    <property type="entry name" value="TPP_PYR_PDC_IPDC-like"/>
</dbReference>
<evidence type="ECO:0000256" key="7">
    <source>
        <dbReference type="ARBA" id="ARBA00022793"/>
    </source>
</evidence>
<gene>
    <name evidence="16" type="primary">kdc</name>
    <name evidence="16" type="ORF">Pma05_29020</name>
</gene>
<dbReference type="PANTHER" id="PTHR43452:SF30">
    <property type="entry name" value="PYRUVATE DECARBOXYLASE ISOZYME 1-RELATED"/>
    <property type="match status" value="1"/>
</dbReference>
<dbReference type="PROSITE" id="PS00187">
    <property type="entry name" value="TPP_ENZYMES"/>
    <property type="match status" value="1"/>
</dbReference>
<accession>A0ABQ4ENU7</accession>
<dbReference type="Gene3D" id="3.40.50.1220">
    <property type="entry name" value="TPP-binding domain"/>
    <property type="match status" value="1"/>
</dbReference>
<evidence type="ECO:0000259" key="14">
    <source>
        <dbReference type="Pfam" id="PF02775"/>
    </source>
</evidence>
<evidence type="ECO:0000256" key="3">
    <source>
        <dbReference type="ARBA" id="ARBA00002938"/>
    </source>
</evidence>
<evidence type="ECO:0000256" key="4">
    <source>
        <dbReference type="ARBA" id="ARBA00007812"/>
    </source>
</evidence>
<dbReference type="InterPro" id="IPR029035">
    <property type="entry name" value="DHS-like_NAD/FAD-binding_dom"/>
</dbReference>
<dbReference type="InterPro" id="IPR012001">
    <property type="entry name" value="Thiamin_PyroP_enz_TPP-bd_dom"/>
</dbReference>
<keyword evidence="17" id="KW-1185">Reference proteome</keyword>
<keyword evidence="9 11" id="KW-0786">Thiamine pyrophosphate</keyword>
<comment type="cofactor">
    <cofactor evidence="1">
        <name>a metal cation</name>
        <dbReference type="ChEBI" id="CHEBI:25213"/>
    </cofactor>
</comment>
<dbReference type="Proteomes" id="UP000621500">
    <property type="component" value="Unassembled WGS sequence"/>
</dbReference>
<dbReference type="Gene3D" id="3.40.50.970">
    <property type="match status" value="2"/>
</dbReference>
<keyword evidence="6" id="KW-0479">Metal-binding</keyword>
<evidence type="ECO:0000313" key="17">
    <source>
        <dbReference type="Proteomes" id="UP000621500"/>
    </source>
</evidence>
<dbReference type="InterPro" id="IPR000399">
    <property type="entry name" value="TPP-bd_CS"/>
</dbReference>
<dbReference type="PANTHER" id="PTHR43452">
    <property type="entry name" value="PYRUVATE DECARBOXYLASE"/>
    <property type="match status" value="1"/>
</dbReference>
<feature type="region of interest" description="Disordered" evidence="12">
    <location>
        <begin position="184"/>
        <end position="203"/>
    </location>
</feature>
<proteinExistence type="inferred from homology"/>
<evidence type="ECO:0000256" key="12">
    <source>
        <dbReference type="SAM" id="MobiDB-lite"/>
    </source>
</evidence>
<organism evidence="16 17">
    <name type="scientific">Plantactinospora mayteni</name>
    <dbReference type="NCBI Taxonomy" id="566021"/>
    <lineage>
        <taxon>Bacteria</taxon>
        <taxon>Bacillati</taxon>
        <taxon>Actinomycetota</taxon>
        <taxon>Actinomycetes</taxon>
        <taxon>Micromonosporales</taxon>
        <taxon>Micromonosporaceae</taxon>
        <taxon>Plantactinospora</taxon>
    </lineage>
</organism>
<evidence type="ECO:0000313" key="16">
    <source>
        <dbReference type="EMBL" id="GIG96329.1"/>
    </source>
</evidence>
<dbReference type="SUPFAM" id="SSF52518">
    <property type="entry name" value="Thiamin diphosphate-binding fold (THDP-binding)"/>
    <property type="match status" value="2"/>
</dbReference>
<dbReference type="Pfam" id="PF02775">
    <property type="entry name" value="TPP_enzyme_C"/>
    <property type="match status" value="1"/>
</dbReference>
<evidence type="ECO:0000256" key="1">
    <source>
        <dbReference type="ARBA" id="ARBA00001920"/>
    </source>
</evidence>
<keyword evidence="7" id="KW-0210">Decarboxylase</keyword>
<dbReference type="CDD" id="cd02005">
    <property type="entry name" value="TPP_PDC_IPDC"/>
    <property type="match status" value="1"/>
</dbReference>
<dbReference type="InterPro" id="IPR012000">
    <property type="entry name" value="Thiamin_PyroP_enz_cen_dom"/>
</dbReference>
<dbReference type="EMBL" id="BONX01000018">
    <property type="protein sequence ID" value="GIG96329.1"/>
    <property type="molecule type" value="Genomic_DNA"/>
</dbReference>
<keyword evidence="10" id="KW-0456">Lyase</keyword>
<comment type="function">
    <text evidence="3">Decarboxylates branched-chain and aromatic alpha-keto acids to aldehydes.</text>
</comment>
<feature type="domain" description="Thiamine pyrophosphate enzyme central" evidence="13">
    <location>
        <begin position="215"/>
        <end position="329"/>
    </location>
</feature>
<sequence>MPKNDVMPENSAETETETTTVGEYLLCRLHDLGVRHIFGLPGDYNMEFLDQVEAFPDIGWVGNCNEVNAAYAADGYARLAGIAAIVTTFGPGELSVVNGLAGAMAESVPIVSIVGGPTTEIMDRRAAMHHSLGDGDFDRWVRVAREVTVAQATLTAGNATVEIDRVLRECWTQQRPVYLRLPGDVARQPVPKPPRRLDRPAPIHDPDQLDAFDTAAQRLLNGATCPALLVGNLALRYGLGAEIAALLADRHWPAATQGLGRGLLDETGPNYVGVYDGGDSVEPVRRIVEEADVLVCVGVKFFDWDGLFTADLDPDRIISIGRRASSVGGRLFHPVSPGAALARLHSIGPVRAVDWATAPDPGRPPAARLDPASNAPITQARLWPAISAMLAEGDIVVPETGTPSFGVASIRLPRGAVCVQAPLWGAIGYAVPAAFGAATAAPERRMVLITGDGSLQLTAQEISRMIATGQRPVIFVLNNAGYTVERAVDGRHQPYNDIDNWRYADLPAVFTRQIAVDSHLVSTEGELARVLAGLGAGIPDRPTVVEVLLHPLDLPAGMPQWGRETTAVDYQSTLGSTPRLSWRGLPDQ</sequence>
<evidence type="ECO:0000256" key="11">
    <source>
        <dbReference type="RuleBase" id="RU362132"/>
    </source>
</evidence>
<evidence type="ECO:0000256" key="8">
    <source>
        <dbReference type="ARBA" id="ARBA00022842"/>
    </source>
</evidence>
<comment type="cofactor">
    <cofactor evidence="2">
        <name>thiamine diphosphate</name>
        <dbReference type="ChEBI" id="CHEBI:58937"/>
    </cofactor>
</comment>
<dbReference type="PIRSF" id="PIRSF036565">
    <property type="entry name" value="Pyruvt_ip_decrb"/>
    <property type="match status" value="1"/>
</dbReference>
<dbReference type="InterPro" id="IPR011766">
    <property type="entry name" value="TPP_enzyme_TPP-bd"/>
</dbReference>
<dbReference type="CDD" id="cd07038">
    <property type="entry name" value="TPP_PYR_PDC_IPDC_like"/>
    <property type="match status" value="1"/>
</dbReference>
<reference evidence="16 17" key="1">
    <citation type="submission" date="2021-01" db="EMBL/GenBank/DDBJ databases">
        <title>Whole genome shotgun sequence of Plantactinospora mayteni NBRC 109088.</title>
        <authorList>
            <person name="Komaki H."/>
            <person name="Tamura T."/>
        </authorList>
    </citation>
    <scope>NUCLEOTIDE SEQUENCE [LARGE SCALE GENOMIC DNA]</scope>
    <source>
        <strain evidence="16 17">NBRC 109088</strain>
    </source>
</reference>
<evidence type="ECO:0000256" key="10">
    <source>
        <dbReference type="ARBA" id="ARBA00023239"/>
    </source>
</evidence>
<dbReference type="Pfam" id="PF00205">
    <property type="entry name" value="TPP_enzyme_M"/>
    <property type="match status" value="1"/>
</dbReference>
<dbReference type="InterPro" id="IPR047214">
    <property type="entry name" value="TPP_PDC_IPDC"/>
</dbReference>
<evidence type="ECO:0000259" key="15">
    <source>
        <dbReference type="Pfam" id="PF02776"/>
    </source>
</evidence>